<dbReference type="GO" id="GO:0006506">
    <property type="term" value="P:GPI anchor biosynthetic process"/>
    <property type="evidence" value="ECO:0007669"/>
    <property type="project" value="TreeGrafter"/>
</dbReference>
<dbReference type="Proteomes" id="UP000034854">
    <property type="component" value="Unassembled WGS sequence"/>
</dbReference>
<keyword evidence="2" id="KW-0540">Nuclease</keyword>
<dbReference type="AlphaFoldDB" id="A0A0G0UIJ8"/>
<dbReference type="PANTHER" id="PTHR14859">
    <property type="entry name" value="CALCOFLUOR WHITE HYPERSENSITIVE PROTEIN PRECURSOR"/>
    <property type="match status" value="1"/>
</dbReference>
<evidence type="ECO:0000313" key="3">
    <source>
        <dbReference type="Proteomes" id="UP000034854"/>
    </source>
</evidence>
<dbReference type="GO" id="GO:0004527">
    <property type="term" value="F:exonuclease activity"/>
    <property type="evidence" value="ECO:0007669"/>
    <property type="project" value="UniProtKB-KW"/>
</dbReference>
<proteinExistence type="predicted"/>
<keyword evidence="2" id="KW-0378">Hydrolase</keyword>
<dbReference type="Gene3D" id="3.60.10.10">
    <property type="entry name" value="Endonuclease/exonuclease/phosphatase"/>
    <property type="match status" value="1"/>
</dbReference>
<dbReference type="InterPro" id="IPR036691">
    <property type="entry name" value="Endo/exonu/phosph_ase_sf"/>
</dbReference>
<dbReference type="InterPro" id="IPR051916">
    <property type="entry name" value="GPI-anchor_lipid_remodeler"/>
</dbReference>
<organism evidence="2 3">
    <name type="scientific">Candidatus Curtissbacteria bacterium GW2011_GWA1_41_11</name>
    <dbReference type="NCBI Taxonomy" id="1618409"/>
    <lineage>
        <taxon>Bacteria</taxon>
        <taxon>Candidatus Curtissiibacteriota</taxon>
    </lineage>
</organism>
<keyword evidence="2" id="KW-0269">Exonuclease</keyword>
<dbReference type="GO" id="GO:0016020">
    <property type="term" value="C:membrane"/>
    <property type="evidence" value="ECO:0007669"/>
    <property type="project" value="GOC"/>
</dbReference>
<comment type="caution">
    <text evidence="2">The sequence shown here is derived from an EMBL/GenBank/DDBJ whole genome shotgun (WGS) entry which is preliminary data.</text>
</comment>
<reference evidence="2 3" key="1">
    <citation type="journal article" date="2015" name="Nature">
        <title>rRNA introns, odd ribosomes, and small enigmatic genomes across a large radiation of phyla.</title>
        <authorList>
            <person name="Brown C.T."/>
            <person name="Hug L.A."/>
            <person name="Thomas B.C."/>
            <person name="Sharon I."/>
            <person name="Castelle C.J."/>
            <person name="Singh A."/>
            <person name="Wilkins M.J."/>
            <person name="Williams K.H."/>
            <person name="Banfield J.F."/>
        </authorList>
    </citation>
    <scope>NUCLEOTIDE SEQUENCE [LARGE SCALE GENOMIC DNA]</scope>
</reference>
<feature type="domain" description="Endonuclease/exonuclease/phosphatase" evidence="1">
    <location>
        <begin position="4"/>
        <end position="246"/>
    </location>
</feature>
<sequence>MKLMTYNILDGGVDRLGLIIEAITSVGPDYLTINEANTFAADGNKVLKEVSSKIGLPYCDIALSGEYDYHVAVFSKYPLETVQKIQPLKRACIIATVKTDVGELSIASLHMNPYAEDLRREEIERVLSYQNKFEKRILMGDMNSLSGEDGYNPKMVQEFNDIQKKKYTKNGKLRFDVISTMTGAGYNDSAVVLKKNNISTVPTPMNEGAAHGDVRLDYIFVSRPLVSHLANYEVIKNEVTKKASDHYPVVVEIT</sequence>
<evidence type="ECO:0000313" key="2">
    <source>
        <dbReference type="EMBL" id="KKR87346.1"/>
    </source>
</evidence>
<accession>A0A0G0UIJ8</accession>
<evidence type="ECO:0000259" key="1">
    <source>
        <dbReference type="Pfam" id="PF03372"/>
    </source>
</evidence>
<keyword evidence="2" id="KW-0255">Endonuclease</keyword>
<gene>
    <name evidence="2" type="ORF">UU34_C0005G0020</name>
</gene>
<dbReference type="InterPro" id="IPR005135">
    <property type="entry name" value="Endo/exonuclease/phosphatase"/>
</dbReference>
<name>A0A0G0UIJ8_9BACT</name>
<dbReference type="EMBL" id="LCAG01000005">
    <property type="protein sequence ID" value="KKR87346.1"/>
    <property type="molecule type" value="Genomic_DNA"/>
</dbReference>
<dbReference type="Pfam" id="PF03372">
    <property type="entry name" value="Exo_endo_phos"/>
    <property type="match status" value="1"/>
</dbReference>
<dbReference type="PANTHER" id="PTHR14859:SF1">
    <property type="entry name" value="PGAP2-INTERACTING PROTEIN"/>
    <property type="match status" value="1"/>
</dbReference>
<dbReference type="GO" id="GO:0004519">
    <property type="term" value="F:endonuclease activity"/>
    <property type="evidence" value="ECO:0007669"/>
    <property type="project" value="UniProtKB-KW"/>
</dbReference>
<protein>
    <submittedName>
        <fullName evidence="2">Endonuclease/exonuclease/phosphatase</fullName>
    </submittedName>
</protein>
<dbReference type="SUPFAM" id="SSF56219">
    <property type="entry name" value="DNase I-like"/>
    <property type="match status" value="1"/>
</dbReference>